<name>A0A226DWG8_FOLCA</name>
<feature type="transmembrane region" description="Helical" evidence="1">
    <location>
        <begin position="46"/>
        <end position="68"/>
    </location>
</feature>
<keyword evidence="1" id="KW-0812">Transmembrane</keyword>
<feature type="transmembrane region" description="Helical" evidence="1">
    <location>
        <begin position="83"/>
        <end position="106"/>
    </location>
</feature>
<keyword evidence="1" id="KW-0472">Membrane</keyword>
<organism evidence="2 3">
    <name type="scientific">Folsomia candida</name>
    <name type="common">Springtail</name>
    <dbReference type="NCBI Taxonomy" id="158441"/>
    <lineage>
        <taxon>Eukaryota</taxon>
        <taxon>Metazoa</taxon>
        <taxon>Ecdysozoa</taxon>
        <taxon>Arthropoda</taxon>
        <taxon>Hexapoda</taxon>
        <taxon>Collembola</taxon>
        <taxon>Entomobryomorpha</taxon>
        <taxon>Isotomoidea</taxon>
        <taxon>Isotomidae</taxon>
        <taxon>Proisotominae</taxon>
        <taxon>Folsomia</taxon>
    </lineage>
</organism>
<evidence type="ECO:0000313" key="3">
    <source>
        <dbReference type="Proteomes" id="UP000198287"/>
    </source>
</evidence>
<keyword evidence="3" id="KW-1185">Reference proteome</keyword>
<proteinExistence type="predicted"/>
<protein>
    <submittedName>
        <fullName evidence="2">Uncharacterized protein</fullName>
    </submittedName>
</protein>
<comment type="caution">
    <text evidence="2">The sequence shown here is derived from an EMBL/GenBank/DDBJ whole genome shotgun (WGS) entry which is preliminary data.</text>
</comment>
<dbReference type="Proteomes" id="UP000198287">
    <property type="component" value="Unassembled WGS sequence"/>
</dbReference>
<feature type="transmembrane region" description="Helical" evidence="1">
    <location>
        <begin position="258"/>
        <end position="277"/>
    </location>
</feature>
<evidence type="ECO:0000256" key="1">
    <source>
        <dbReference type="SAM" id="Phobius"/>
    </source>
</evidence>
<evidence type="ECO:0000313" key="2">
    <source>
        <dbReference type="EMBL" id="OXA49559.1"/>
    </source>
</evidence>
<dbReference type="EMBL" id="LNIX01000010">
    <property type="protein sequence ID" value="OXA49559.1"/>
    <property type="molecule type" value="Genomic_DNA"/>
</dbReference>
<accession>A0A226DWG8</accession>
<keyword evidence="1" id="KW-1133">Transmembrane helix</keyword>
<dbReference type="AlphaFoldDB" id="A0A226DWG8"/>
<sequence>MATPSMASGFRKYSSKFNLFFEPAITWDSKNEGLVFRQISDSKTTLAWHISMLITVDLLGLGSSVYVLSDQYFRNHGNLTDSLMIWFFAICDFYAFTLHFLVSFYGKEAVNGWNEMKKWSVKFRNPDYTEELPYPDITISSKLDIILTCVIRFYGALPFMLTFSSMVMSFDNYYFIVQSISSTLGLNCFSTWILHSFRFGTLLINTLTFAYTSTFIGSKYYTRFQEFGTLTAICLGMLVCAIANFVTVKGFNVLPGPIYVVFPAISASILVFMNSIMPYGNGVYKEIFEEVRLFRGA</sequence>
<feature type="transmembrane region" description="Helical" evidence="1">
    <location>
        <begin position="227"/>
        <end position="246"/>
    </location>
</feature>
<gene>
    <name evidence="2" type="ORF">Fcan01_15366</name>
</gene>
<reference evidence="2 3" key="1">
    <citation type="submission" date="2015-12" db="EMBL/GenBank/DDBJ databases">
        <title>The genome of Folsomia candida.</title>
        <authorList>
            <person name="Faddeeva A."/>
            <person name="Derks M.F."/>
            <person name="Anvar Y."/>
            <person name="Smit S."/>
            <person name="Van Straalen N."/>
            <person name="Roelofs D."/>
        </authorList>
    </citation>
    <scope>NUCLEOTIDE SEQUENCE [LARGE SCALE GENOMIC DNA]</scope>
    <source>
        <strain evidence="2 3">VU population</strain>
        <tissue evidence="2">Whole body</tissue>
    </source>
</reference>
<feature type="transmembrane region" description="Helical" evidence="1">
    <location>
        <begin position="145"/>
        <end position="167"/>
    </location>
</feature>
<feature type="transmembrane region" description="Helical" evidence="1">
    <location>
        <begin position="202"/>
        <end position="221"/>
    </location>
</feature>